<dbReference type="GeneID" id="94490309"/>
<dbReference type="PANTHER" id="PTHR43166">
    <property type="entry name" value="AMINO ACID IMPORT ATP-BINDING PROTEIN"/>
    <property type="match status" value="1"/>
</dbReference>
<dbReference type="SMART" id="SM00382">
    <property type="entry name" value="AAA"/>
    <property type="match status" value="1"/>
</dbReference>
<sequence length="242" mass="26977">MIKVDQLVKQYPPDQKVLKNISFEVHPGEFIGVIGASGSGKSTLLKCLALQERWTSGKFIVDGVDIFAQQWNGRRKVKREFAYLEQNPVLSDNRKALKNVLIGRFHQTPLWRMATGMVRSDDYMGAMDTIEQLGLLDKAHKKCGDLSGGEKQRIAIARALVHGADVLLADEPVLGLDPQSAESVLSTFRDLCAKQRKIVIAVFHQVELAEKYATRLWGLQNGTIAVDVKGRRLLQSEKALIL</sequence>
<dbReference type="InterPro" id="IPR017871">
    <property type="entry name" value="ABC_transporter-like_CS"/>
</dbReference>
<dbReference type="InterPro" id="IPR027417">
    <property type="entry name" value="P-loop_NTPase"/>
</dbReference>
<dbReference type="PROSITE" id="PS00211">
    <property type="entry name" value="ABC_TRANSPORTER_1"/>
    <property type="match status" value="1"/>
</dbReference>
<evidence type="ECO:0000256" key="2">
    <source>
        <dbReference type="ARBA" id="ARBA00022741"/>
    </source>
</evidence>
<dbReference type="SUPFAM" id="SSF52540">
    <property type="entry name" value="P-loop containing nucleoside triphosphate hydrolases"/>
    <property type="match status" value="1"/>
</dbReference>
<evidence type="ECO:0000256" key="1">
    <source>
        <dbReference type="ARBA" id="ARBA00022448"/>
    </source>
</evidence>
<evidence type="ECO:0000313" key="7">
    <source>
        <dbReference type="Proteomes" id="UP000552038"/>
    </source>
</evidence>
<dbReference type="Proteomes" id="UP000552038">
    <property type="component" value="Unassembled WGS sequence"/>
</dbReference>
<gene>
    <name evidence="6" type="ORF">HMI46_21275</name>
    <name evidence="5" type="ORF">M5X12_15815</name>
</gene>
<keyword evidence="2" id="KW-0547">Nucleotide-binding</keyword>
<name>A0AAP7DJU9_PAEAL</name>
<proteinExistence type="predicted"/>
<dbReference type="Pfam" id="PF00005">
    <property type="entry name" value="ABC_tran"/>
    <property type="match status" value="1"/>
</dbReference>
<protein>
    <submittedName>
        <fullName evidence="6">ATP-binding cassette domain-containing protein</fullName>
    </submittedName>
</protein>
<dbReference type="PROSITE" id="PS50893">
    <property type="entry name" value="ABC_TRANSPORTER_2"/>
    <property type="match status" value="1"/>
</dbReference>
<dbReference type="GO" id="GO:0016887">
    <property type="term" value="F:ATP hydrolysis activity"/>
    <property type="evidence" value="ECO:0007669"/>
    <property type="project" value="InterPro"/>
</dbReference>
<dbReference type="EMBL" id="JABFOR010000036">
    <property type="protein sequence ID" value="NOJ73072.1"/>
    <property type="molecule type" value="Genomic_DNA"/>
</dbReference>
<evidence type="ECO:0000259" key="4">
    <source>
        <dbReference type="PROSITE" id="PS50893"/>
    </source>
</evidence>
<reference evidence="6 7" key="1">
    <citation type="submission" date="2020-05" db="EMBL/GenBank/DDBJ databases">
        <title>Whole genome sequencing and identification of novel metabolites from Paenibacillus alvei strain JR949.</title>
        <authorList>
            <person name="Rajendhran J."/>
            <person name="Sree Pranav P."/>
            <person name="Mahalakshmi B."/>
            <person name="Karthikeyan R."/>
        </authorList>
    </citation>
    <scope>NUCLEOTIDE SEQUENCE [LARGE SCALE GENOMIC DNA]</scope>
    <source>
        <strain evidence="6 7">JR949</strain>
    </source>
</reference>
<dbReference type="EMBL" id="JAMDNP010000024">
    <property type="protein sequence ID" value="MCY9762039.1"/>
    <property type="molecule type" value="Genomic_DNA"/>
</dbReference>
<dbReference type="InterPro" id="IPR050086">
    <property type="entry name" value="MetN_ABC_transporter-like"/>
</dbReference>
<dbReference type="GO" id="GO:0005524">
    <property type="term" value="F:ATP binding"/>
    <property type="evidence" value="ECO:0007669"/>
    <property type="project" value="UniProtKB-KW"/>
</dbReference>
<keyword evidence="8" id="KW-1185">Reference proteome</keyword>
<keyword evidence="1" id="KW-0813">Transport</keyword>
<dbReference type="InterPro" id="IPR003439">
    <property type="entry name" value="ABC_transporter-like_ATP-bd"/>
</dbReference>
<evidence type="ECO:0000256" key="3">
    <source>
        <dbReference type="ARBA" id="ARBA00022840"/>
    </source>
</evidence>
<dbReference type="Proteomes" id="UP001527181">
    <property type="component" value="Unassembled WGS sequence"/>
</dbReference>
<evidence type="ECO:0000313" key="6">
    <source>
        <dbReference type="EMBL" id="NOJ73072.1"/>
    </source>
</evidence>
<dbReference type="Gene3D" id="3.40.50.300">
    <property type="entry name" value="P-loop containing nucleotide triphosphate hydrolases"/>
    <property type="match status" value="1"/>
</dbReference>
<reference evidence="5 8" key="2">
    <citation type="submission" date="2022-05" db="EMBL/GenBank/DDBJ databases">
        <title>Genome Sequencing of Bee-Associated Microbes.</title>
        <authorList>
            <person name="Dunlap C."/>
        </authorList>
    </citation>
    <scope>NUCLEOTIDE SEQUENCE [LARGE SCALE GENOMIC DNA]</scope>
    <source>
        <strain evidence="5 8">NRRL B-04010</strain>
    </source>
</reference>
<keyword evidence="3 6" id="KW-0067">ATP-binding</keyword>
<comment type="caution">
    <text evidence="6">The sequence shown here is derived from an EMBL/GenBank/DDBJ whole genome shotgun (WGS) entry which is preliminary data.</text>
</comment>
<dbReference type="RefSeq" id="WP_005549956.1">
    <property type="nucleotide sequence ID" value="NZ_JABFOR010000036.1"/>
</dbReference>
<dbReference type="AlphaFoldDB" id="A0AAP7DJU9"/>
<dbReference type="InterPro" id="IPR003593">
    <property type="entry name" value="AAA+_ATPase"/>
</dbReference>
<evidence type="ECO:0000313" key="5">
    <source>
        <dbReference type="EMBL" id="MCY9762039.1"/>
    </source>
</evidence>
<organism evidence="6 7">
    <name type="scientific">Paenibacillus alvei</name>
    <name type="common">Bacillus alvei</name>
    <dbReference type="NCBI Taxonomy" id="44250"/>
    <lineage>
        <taxon>Bacteria</taxon>
        <taxon>Bacillati</taxon>
        <taxon>Bacillota</taxon>
        <taxon>Bacilli</taxon>
        <taxon>Bacillales</taxon>
        <taxon>Paenibacillaceae</taxon>
        <taxon>Paenibacillus</taxon>
    </lineage>
</organism>
<accession>A0AAP7DJU9</accession>
<evidence type="ECO:0000313" key="8">
    <source>
        <dbReference type="Proteomes" id="UP001527181"/>
    </source>
</evidence>
<feature type="domain" description="ABC transporter" evidence="4">
    <location>
        <begin position="2"/>
        <end position="242"/>
    </location>
</feature>